<keyword evidence="2" id="KW-1185">Reference proteome</keyword>
<gene>
    <name evidence="1" type="ORF">DPEC_G00278300</name>
</gene>
<organism evidence="1 2">
    <name type="scientific">Dallia pectoralis</name>
    <name type="common">Alaska blackfish</name>
    <dbReference type="NCBI Taxonomy" id="75939"/>
    <lineage>
        <taxon>Eukaryota</taxon>
        <taxon>Metazoa</taxon>
        <taxon>Chordata</taxon>
        <taxon>Craniata</taxon>
        <taxon>Vertebrata</taxon>
        <taxon>Euteleostomi</taxon>
        <taxon>Actinopterygii</taxon>
        <taxon>Neopterygii</taxon>
        <taxon>Teleostei</taxon>
        <taxon>Protacanthopterygii</taxon>
        <taxon>Esociformes</taxon>
        <taxon>Umbridae</taxon>
        <taxon>Dallia</taxon>
    </lineage>
</organism>
<sequence>MDLSSSPGRCLAVQLRLCDQVFWLHHNPAAWRSGIGGLFPVRHPPVCICKRQQRQRLGSVALRGPSMREPSPNTPPTQTLNAQTKGTSAYTTLAK</sequence>
<name>A0ACC2FMH0_DALPE</name>
<dbReference type="Proteomes" id="UP001157502">
    <property type="component" value="Chromosome 25"/>
</dbReference>
<comment type="caution">
    <text evidence="1">The sequence shown here is derived from an EMBL/GenBank/DDBJ whole genome shotgun (WGS) entry which is preliminary data.</text>
</comment>
<evidence type="ECO:0000313" key="1">
    <source>
        <dbReference type="EMBL" id="KAJ7992415.1"/>
    </source>
</evidence>
<accession>A0ACC2FMH0</accession>
<dbReference type="EMBL" id="CM055752">
    <property type="protein sequence ID" value="KAJ7992415.1"/>
    <property type="molecule type" value="Genomic_DNA"/>
</dbReference>
<proteinExistence type="predicted"/>
<reference evidence="1" key="1">
    <citation type="submission" date="2021-05" db="EMBL/GenBank/DDBJ databases">
        <authorList>
            <person name="Pan Q."/>
            <person name="Jouanno E."/>
            <person name="Zahm M."/>
            <person name="Klopp C."/>
            <person name="Cabau C."/>
            <person name="Louis A."/>
            <person name="Berthelot C."/>
            <person name="Parey E."/>
            <person name="Roest Crollius H."/>
            <person name="Montfort J."/>
            <person name="Robinson-Rechavi M."/>
            <person name="Bouchez O."/>
            <person name="Lampietro C."/>
            <person name="Lopez Roques C."/>
            <person name="Donnadieu C."/>
            <person name="Postlethwait J."/>
            <person name="Bobe J."/>
            <person name="Dillon D."/>
            <person name="Chandos A."/>
            <person name="von Hippel F."/>
            <person name="Guiguen Y."/>
        </authorList>
    </citation>
    <scope>NUCLEOTIDE SEQUENCE</scope>
    <source>
        <strain evidence="1">YG-Jan2019</strain>
    </source>
</reference>
<protein>
    <submittedName>
        <fullName evidence="1">Uncharacterized protein</fullName>
    </submittedName>
</protein>
<evidence type="ECO:0000313" key="2">
    <source>
        <dbReference type="Proteomes" id="UP001157502"/>
    </source>
</evidence>